<dbReference type="InterPro" id="IPR032808">
    <property type="entry name" value="DoxX"/>
</dbReference>
<name>M0MLP4_HALMO</name>
<dbReference type="PATRIC" id="fig|931277.6.peg.1142"/>
<evidence type="ECO:0000256" key="2">
    <source>
        <dbReference type="ARBA" id="ARBA00022692"/>
    </source>
</evidence>
<protein>
    <recommendedName>
        <fullName evidence="7">DoxX family protein</fullName>
    </recommendedName>
</protein>
<dbReference type="GO" id="GO:0016020">
    <property type="term" value="C:membrane"/>
    <property type="evidence" value="ECO:0007669"/>
    <property type="project" value="UniProtKB-SubCell"/>
</dbReference>
<dbReference type="Proteomes" id="UP000011568">
    <property type="component" value="Unassembled WGS sequence"/>
</dbReference>
<keyword evidence="3" id="KW-1133">Transmembrane helix</keyword>
<keyword evidence="4" id="KW-0472">Membrane</keyword>
<sequence length="128" mass="13963">MGDWKNRFSTSGLGRALFGGVLAFMALDNFRDLEGSIGYANSKGVPEAETLVPFSSGMLLFGGLGIALGRFKQLAPGAVVTWFIAVTPQMHDFWNMEDDQREGQQVHFLKNLIILGGAFSFLANESED</sequence>
<evidence type="ECO:0000313" key="5">
    <source>
        <dbReference type="EMBL" id="EMA46602.1"/>
    </source>
</evidence>
<dbReference type="Pfam" id="PF07681">
    <property type="entry name" value="DoxX"/>
    <property type="match status" value="1"/>
</dbReference>
<dbReference type="AlphaFoldDB" id="M0MLP4"/>
<dbReference type="EMBL" id="AOMC01000087">
    <property type="protein sequence ID" value="EMA46602.1"/>
    <property type="molecule type" value="Genomic_DNA"/>
</dbReference>
<evidence type="ECO:0000313" key="6">
    <source>
        <dbReference type="Proteomes" id="UP000011568"/>
    </source>
</evidence>
<evidence type="ECO:0008006" key="7">
    <source>
        <dbReference type="Google" id="ProtNLM"/>
    </source>
</evidence>
<evidence type="ECO:0000256" key="3">
    <source>
        <dbReference type="ARBA" id="ARBA00022989"/>
    </source>
</evidence>
<dbReference type="OrthoDB" id="340328at2157"/>
<dbReference type="eggNOG" id="arCOG03070">
    <property type="taxonomic scope" value="Archaea"/>
</dbReference>
<dbReference type="RefSeq" id="WP_004052675.1">
    <property type="nucleotide sequence ID" value="NZ_AOMC01000087.1"/>
</dbReference>
<keyword evidence="2" id="KW-0812">Transmembrane</keyword>
<organism evidence="5 6">
    <name type="scientific">Halococcus morrhuae DSM 1307</name>
    <dbReference type="NCBI Taxonomy" id="931277"/>
    <lineage>
        <taxon>Archaea</taxon>
        <taxon>Methanobacteriati</taxon>
        <taxon>Methanobacteriota</taxon>
        <taxon>Stenosarchaea group</taxon>
        <taxon>Halobacteria</taxon>
        <taxon>Halobacteriales</taxon>
        <taxon>Halococcaceae</taxon>
        <taxon>Halococcus</taxon>
    </lineage>
</organism>
<comment type="subcellular location">
    <subcellularLocation>
        <location evidence="1">Membrane</location>
        <topology evidence="1">Multi-pass membrane protein</topology>
    </subcellularLocation>
</comment>
<evidence type="ECO:0000256" key="4">
    <source>
        <dbReference type="ARBA" id="ARBA00023136"/>
    </source>
</evidence>
<reference evidence="5 6" key="1">
    <citation type="journal article" date="2014" name="PLoS Genet.">
        <title>Phylogenetically driven sequencing of extremely halophilic archaea reveals strategies for static and dynamic osmo-response.</title>
        <authorList>
            <person name="Becker E.A."/>
            <person name="Seitzer P.M."/>
            <person name="Tritt A."/>
            <person name="Larsen D."/>
            <person name="Krusor M."/>
            <person name="Yao A.I."/>
            <person name="Wu D."/>
            <person name="Madern D."/>
            <person name="Eisen J.A."/>
            <person name="Darling A.E."/>
            <person name="Facciotti M.T."/>
        </authorList>
    </citation>
    <scope>NUCLEOTIDE SEQUENCE [LARGE SCALE GENOMIC DNA]</scope>
    <source>
        <strain evidence="5 6">DSM 1307</strain>
    </source>
</reference>
<proteinExistence type="predicted"/>
<evidence type="ECO:0000256" key="1">
    <source>
        <dbReference type="ARBA" id="ARBA00004141"/>
    </source>
</evidence>
<accession>M0MLP4</accession>
<comment type="caution">
    <text evidence="5">The sequence shown here is derived from an EMBL/GenBank/DDBJ whole genome shotgun (WGS) entry which is preliminary data.</text>
</comment>
<gene>
    <name evidence="5" type="ORF">C448_05853</name>
</gene>
<keyword evidence="6" id="KW-1185">Reference proteome</keyword>